<dbReference type="KEGG" id="vg:5659068"/>
<dbReference type="RefSeq" id="YP_001497578.1">
    <property type="nucleotide sequence ID" value="NC_009898.1"/>
</dbReference>
<feature type="compositionally biased region" description="Low complexity" evidence="1">
    <location>
        <begin position="1"/>
        <end position="13"/>
    </location>
</feature>
<dbReference type="RefSeq" id="YP_001497912.1">
    <property type="nucleotide sequence ID" value="NC_009898.1"/>
</dbReference>
<dbReference type="KEGG" id="vg:5658767"/>
<accession>A7IVV9</accession>
<dbReference type="EMBL" id="DQ491002">
    <property type="protein sequence ID" value="ABT14781.1"/>
    <property type="molecule type" value="Genomic_DNA"/>
</dbReference>
<organism evidence="2 5">
    <name type="scientific">Paramecium bursaria Chlorella virus NY2A</name>
    <name type="common">PBCV-NY2A</name>
    <dbReference type="NCBI Taxonomy" id="46021"/>
    <lineage>
        <taxon>Viruses</taxon>
        <taxon>Varidnaviria</taxon>
        <taxon>Bamfordvirae</taxon>
        <taxon>Nucleocytoviricota</taxon>
        <taxon>Megaviricetes</taxon>
        <taxon>Algavirales</taxon>
        <taxon>Phycodnaviridae</taxon>
        <taxon>Chlorovirus</taxon>
        <taxon>Chlorovirus americanus</taxon>
    </lineage>
</organism>
<dbReference type="EMBL" id="DQ491002">
    <property type="protein sequence ID" value="ABT14483.1"/>
    <property type="molecule type" value="Genomic_DNA"/>
</dbReference>
<evidence type="ECO:0000313" key="5">
    <source>
        <dbReference type="Proteomes" id="UP000202419"/>
    </source>
</evidence>
<dbReference type="GeneID" id="5658708"/>
<name>A7IVV9_PBCVN</name>
<protein>
    <submittedName>
        <fullName evidence="2">Uncharacterized protein b084R</fullName>
    </submittedName>
    <submittedName>
        <fullName evidence="3">Uncharacterized protein b382R</fullName>
    </submittedName>
    <submittedName>
        <fullName evidence="4">Uncharacterized protein b716R</fullName>
    </submittedName>
</protein>
<dbReference type="RefSeq" id="YP_001497280.1">
    <property type="nucleotide sequence ID" value="NC_009898.1"/>
</dbReference>
<feature type="region of interest" description="Disordered" evidence="1">
    <location>
        <begin position="1"/>
        <end position="23"/>
    </location>
</feature>
<dbReference type="GeneID" id="5658767"/>
<gene>
    <name evidence="2" type="primary">b084R</name>
    <name evidence="3" type="synonym">b382R</name>
    <name evidence="4" type="synonym">b716R</name>
    <name evidence="2" type="ORF">NY2A_b084R</name>
    <name evidence="3" type="ORF">NY2A_b382R</name>
    <name evidence="4" type="ORF">NY2A_b716R</name>
</gene>
<evidence type="ECO:0000313" key="4">
    <source>
        <dbReference type="EMBL" id="ABT15115.1"/>
    </source>
</evidence>
<organismHost>
    <name type="scientific">Chlorella</name>
    <dbReference type="NCBI Taxonomy" id="3071"/>
</organismHost>
<dbReference type="Proteomes" id="UP000202419">
    <property type="component" value="Segment"/>
</dbReference>
<feature type="region of interest" description="Disordered" evidence="1">
    <location>
        <begin position="35"/>
        <end position="60"/>
    </location>
</feature>
<proteinExistence type="predicted"/>
<dbReference type="KEGG" id="vg:5658708"/>
<feature type="compositionally biased region" description="Low complexity" evidence="1">
    <location>
        <begin position="41"/>
        <end position="52"/>
    </location>
</feature>
<reference evidence="2 5" key="1">
    <citation type="journal article" date="2007" name="Virology">
        <title>Sequence and annotation of the 369-kb NY-2A and the 345-kb AR158 viruses that infect Chlorella NC64A.</title>
        <authorList>
            <person name="Fitzgerald L.A."/>
            <person name="Graves M.V."/>
            <person name="Li X."/>
            <person name="Feldblyum T."/>
            <person name="Nierman W.C."/>
            <person name="Van Etten J.L."/>
        </authorList>
    </citation>
    <scope>NUCLEOTIDE SEQUENCE [LARGE SCALE GENOMIC DNA]</scope>
    <source>
        <strain evidence="2 5">NY-2A</strain>
    </source>
</reference>
<evidence type="ECO:0000256" key="1">
    <source>
        <dbReference type="SAM" id="MobiDB-lite"/>
    </source>
</evidence>
<keyword evidence="5" id="KW-1185">Reference proteome</keyword>
<dbReference type="GeneID" id="5659068"/>
<evidence type="ECO:0000313" key="3">
    <source>
        <dbReference type="EMBL" id="ABT14781.1"/>
    </source>
</evidence>
<dbReference type="EMBL" id="DQ491002">
    <property type="protein sequence ID" value="ABT15115.1"/>
    <property type="molecule type" value="Genomic_DNA"/>
</dbReference>
<evidence type="ECO:0000313" key="2">
    <source>
        <dbReference type="EMBL" id="ABT14483.1"/>
    </source>
</evidence>
<reference evidence="2" key="2">
    <citation type="submission" date="2010-04" db="EMBL/GenBank/DDBJ databases">
        <authorList>
            <person name="Van Etten J.L."/>
            <person name="Fitzgerald L."/>
            <person name="Gurnon J.R."/>
            <person name="Graves M.V."/>
            <person name="Li X."/>
            <person name="Feldblyum T."/>
            <person name="Nierman W."/>
        </authorList>
    </citation>
    <scope>NUCLEOTIDE SEQUENCE</scope>
    <source>
        <strain evidence="2">NY-2A</strain>
    </source>
</reference>
<sequence length="93" mass="10236">MLRRSSWSSCSGEDSSDPTTSTMVPLILKTYSTSSNANLQSRSRSATTIRSTPPALERSKSFRRPLRCQLIPLAMSETTSKSGCFSLRKSICL</sequence>